<gene>
    <name evidence="11" type="ORF">SAMN04488693_107120</name>
</gene>
<dbReference type="Proteomes" id="UP000199258">
    <property type="component" value="Unassembled WGS sequence"/>
</dbReference>
<dbReference type="InterPro" id="IPR029044">
    <property type="entry name" value="Nucleotide-diphossugar_trans"/>
</dbReference>
<dbReference type="GO" id="GO:0005886">
    <property type="term" value="C:plasma membrane"/>
    <property type="evidence" value="ECO:0007669"/>
    <property type="project" value="UniProtKB-SubCell"/>
</dbReference>
<keyword evidence="5" id="KW-0472">Membrane</keyword>
<comment type="subcellular location">
    <subcellularLocation>
        <location evidence="1">Cell membrane</location>
    </subcellularLocation>
</comment>
<dbReference type="Pfam" id="PF00535">
    <property type="entry name" value="Glycos_transf_2"/>
    <property type="match status" value="1"/>
</dbReference>
<comment type="pathway">
    <text evidence="7">Carotenoid biosynthesis; staphyloxanthin biosynthesis; staphyloxanthin from farnesyl diphosphate: step 4/5.</text>
</comment>
<comment type="similarity">
    <text evidence="8">Belongs to the glycosyltransferase 2 family. CrtQ subfamily.</text>
</comment>
<evidence type="ECO:0000256" key="9">
    <source>
        <dbReference type="ARBA" id="ARBA00040345"/>
    </source>
</evidence>
<evidence type="ECO:0000256" key="5">
    <source>
        <dbReference type="ARBA" id="ARBA00023136"/>
    </source>
</evidence>
<keyword evidence="4 11" id="KW-0808">Transferase</keyword>
<keyword evidence="3" id="KW-0328">Glycosyltransferase</keyword>
<dbReference type="AlphaFoldDB" id="A0A1G8IR71"/>
<dbReference type="PANTHER" id="PTHR43646:SF2">
    <property type="entry name" value="GLYCOSYLTRANSFERASE 2-LIKE DOMAIN-CONTAINING PROTEIN"/>
    <property type="match status" value="1"/>
</dbReference>
<dbReference type="Gene3D" id="3.90.550.10">
    <property type="entry name" value="Spore Coat Polysaccharide Biosynthesis Protein SpsA, Chain A"/>
    <property type="match status" value="1"/>
</dbReference>
<feature type="domain" description="Glycosyltransferase 2-like" evidence="10">
    <location>
        <begin position="8"/>
        <end position="143"/>
    </location>
</feature>
<keyword evidence="2" id="KW-1003">Cell membrane</keyword>
<evidence type="ECO:0000256" key="1">
    <source>
        <dbReference type="ARBA" id="ARBA00004236"/>
    </source>
</evidence>
<dbReference type="CDD" id="cd00761">
    <property type="entry name" value="Glyco_tranf_GTA_type"/>
    <property type="match status" value="1"/>
</dbReference>
<dbReference type="PANTHER" id="PTHR43646">
    <property type="entry name" value="GLYCOSYLTRANSFERASE"/>
    <property type="match status" value="1"/>
</dbReference>
<evidence type="ECO:0000256" key="4">
    <source>
        <dbReference type="ARBA" id="ARBA00022679"/>
    </source>
</evidence>
<evidence type="ECO:0000256" key="2">
    <source>
        <dbReference type="ARBA" id="ARBA00022475"/>
    </source>
</evidence>
<evidence type="ECO:0000313" key="11">
    <source>
        <dbReference type="EMBL" id="SDI21372.1"/>
    </source>
</evidence>
<name>A0A1G8IR71_9MICC</name>
<dbReference type="GO" id="GO:0016757">
    <property type="term" value="F:glycosyltransferase activity"/>
    <property type="evidence" value="ECO:0007669"/>
    <property type="project" value="UniProtKB-KW"/>
</dbReference>
<dbReference type="EMBL" id="FNDT01000007">
    <property type="protein sequence ID" value="SDI21372.1"/>
    <property type="molecule type" value="Genomic_DNA"/>
</dbReference>
<comment type="function">
    <text evidence="6">Catalyzes the glycosylation of 4,4'-diaponeurosporenoate, i.e. the esterification of glucose at the C1'' position with the carboxyl group of 4,4'-diaponeurosporenic acid, to form glycosyl-4,4'-diaponeurosporenoate. This is a step in the biosynthesis of staphyloxanthin, an orange pigment present in most staphylococci strains.</text>
</comment>
<protein>
    <recommendedName>
        <fullName evidence="9">4,4'-diaponeurosporenoate glycosyltransferase</fullName>
    </recommendedName>
</protein>
<proteinExistence type="inferred from homology"/>
<evidence type="ECO:0000256" key="7">
    <source>
        <dbReference type="ARBA" id="ARBA00037904"/>
    </source>
</evidence>
<evidence type="ECO:0000259" key="10">
    <source>
        <dbReference type="Pfam" id="PF00535"/>
    </source>
</evidence>
<dbReference type="SUPFAM" id="SSF53448">
    <property type="entry name" value="Nucleotide-diphospho-sugar transferases"/>
    <property type="match status" value="1"/>
</dbReference>
<evidence type="ECO:0000313" key="12">
    <source>
        <dbReference type="Proteomes" id="UP000199258"/>
    </source>
</evidence>
<evidence type="ECO:0000256" key="6">
    <source>
        <dbReference type="ARBA" id="ARBA00037281"/>
    </source>
</evidence>
<reference evidence="11 12" key="1">
    <citation type="submission" date="2016-10" db="EMBL/GenBank/DDBJ databases">
        <authorList>
            <person name="de Groot N.N."/>
        </authorList>
    </citation>
    <scope>NUCLEOTIDE SEQUENCE [LARGE SCALE GENOMIC DNA]</scope>
    <source>
        <strain evidence="11 12">NP_1H</strain>
    </source>
</reference>
<sequence length="230" mass="24677">MIPERMAVIIPVRDEEALLPDCLRAVFRAADAFRNLHPAVQVDVTVVLDDCRDASAQVAAEWAGVKVVQTEHRSVGRARQAGVTASIGSGDPAGFWVANTDADTTVPANWLTEQYRLASCGYSLVLGTVEPGPGLDPWLRKAWAERNTLGEHHRQVHGANLGVAGEALLAAGGFPPLRVHEDTRLVHRVKTAGYSWIAVDTIRAVTSARSDGRTLGGFATYLAQLPGRIA</sequence>
<dbReference type="InterPro" id="IPR001173">
    <property type="entry name" value="Glyco_trans_2-like"/>
</dbReference>
<evidence type="ECO:0000256" key="3">
    <source>
        <dbReference type="ARBA" id="ARBA00022676"/>
    </source>
</evidence>
<keyword evidence="12" id="KW-1185">Reference proteome</keyword>
<evidence type="ECO:0000256" key="8">
    <source>
        <dbReference type="ARBA" id="ARBA00038120"/>
    </source>
</evidence>
<dbReference type="STRING" id="335973.SAMN04488693_107120"/>
<organism evidence="11 12">
    <name type="scientific">Arthrobacter subterraneus</name>
    <dbReference type="NCBI Taxonomy" id="335973"/>
    <lineage>
        <taxon>Bacteria</taxon>
        <taxon>Bacillati</taxon>
        <taxon>Actinomycetota</taxon>
        <taxon>Actinomycetes</taxon>
        <taxon>Micrococcales</taxon>
        <taxon>Micrococcaceae</taxon>
        <taxon>Arthrobacter</taxon>
    </lineage>
</organism>
<accession>A0A1G8IR71</accession>